<evidence type="ECO:0000256" key="2">
    <source>
        <dbReference type="ARBA" id="ARBA00001947"/>
    </source>
</evidence>
<organism evidence="19 20">
    <name type="scientific">Lachnospira pectinoschiza</name>
    <dbReference type="NCBI Taxonomy" id="28052"/>
    <lineage>
        <taxon>Bacteria</taxon>
        <taxon>Bacillati</taxon>
        <taxon>Bacillota</taxon>
        <taxon>Clostridia</taxon>
        <taxon>Lachnospirales</taxon>
        <taxon>Lachnospiraceae</taxon>
        <taxon>Lachnospira</taxon>
    </lineage>
</organism>
<keyword evidence="9" id="KW-0238">DNA-binding</keyword>
<evidence type="ECO:0000313" key="19">
    <source>
        <dbReference type="EMBL" id="SDM43435.1"/>
    </source>
</evidence>
<keyword evidence="4" id="KW-0479">Metal-binding</keyword>
<dbReference type="SMART" id="SM00341">
    <property type="entry name" value="HRDC"/>
    <property type="match status" value="1"/>
</dbReference>
<evidence type="ECO:0000259" key="18">
    <source>
        <dbReference type="PROSITE" id="PS51194"/>
    </source>
</evidence>
<dbReference type="InterPro" id="IPR027417">
    <property type="entry name" value="P-loop_NTPase"/>
</dbReference>
<dbReference type="InterPro" id="IPR010997">
    <property type="entry name" value="HRDC-like_sf"/>
</dbReference>
<comment type="cofactor">
    <cofactor evidence="1">
        <name>Mg(2+)</name>
        <dbReference type="ChEBI" id="CHEBI:18420"/>
    </cofactor>
</comment>
<dbReference type="Pfam" id="PF00270">
    <property type="entry name" value="DEAD"/>
    <property type="match status" value="1"/>
</dbReference>
<comment type="similarity">
    <text evidence="3">Belongs to the helicase family. RecQ subfamily.</text>
</comment>
<dbReference type="GO" id="GO:0005737">
    <property type="term" value="C:cytoplasm"/>
    <property type="evidence" value="ECO:0007669"/>
    <property type="project" value="TreeGrafter"/>
</dbReference>
<evidence type="ECO:0000256" key="4">
    <source>
        <dbReference type="ARBA" id="ARBA00022723"/>
    </source>
</evidence>
<reference evidence="20" key="1">
    <citation type="submission" date="2016-10" db="EMBL/GenBank/DDBJ databases">
        <authorList>
            <person name="Varghese N."/>
            <person name="Submissions S."/>
        </authorList>
    </citation>
    <scope>NUCLEOTIDE SEQUENCE [LARGE SCALE GENOMIC DNA]</scope>
    <source>
        <strain evidence="20">M83</strain>
    </source>
</reference>
<dbReference type="CDD" id="cd18794">
    <property type="entry name" value="SF2_C_RecQ"/>
    <property type="match status" value="1"/>
</dbReference>
<dbReference type="GO" id="GO:0005524">
    <property type="term" value="F:ATP binding"/>
    <property type="evidence" value="ECO:0007669"/>
    <property type="project" value="UniProtKB-KW"/>
</dbReference>
<dbReference type="InterPro" id="IPR036388">
    <property type="entry name" value="WH-like_DNA-bd_sf"/>
</dbReference>
<dbReference type="SMART" id="SM00487">
    <property type="entry name" value="DEXDc"/>
    <property type="match status" value="1"/>
</dbReference>
<evidence type="ECO:0000256" key="10">
    <source>
        <dbReference type="ARBA" id="ARBA00023235"/>
    </source>
</evidence>
<evidence type="ECO:0000313" key="20">
    <source>
        <dbReference type="Proteomes" id="UP000187651"/>
    </source>
</evidence>
<dbReference type="EC" id="5.6.2.4" evidence="12"/>
<dbReference type="GO" id="GO:0043138">
    <property type="term" value="F:3'-5' DNA helicase activity"/>
    <property type="evidence" value="ECO:0007669"/>
    <property type="project" value="UniProtKB-EC"/>
</dbReference>
<keyword evidence="5" id="KW-0547">Nucleotide-binding</keyword>
<dbReference type="GO" id="GO:0003677">
    <property type="term" value="F:DNA binding"/>
    <property type="evidence" value="ECO:0007669"/>
    <property type="project" value="UniProtKB-KW"/>
</dbReference>
<evidence type="ECO:0000256" key="3">
    <source>
        <dbReference type="ARBA" id="ARBA00005446"/>
    </source>
</evidence>
<feature type="region of interest" description="Disordered" evidence="15">
    <location>
        <begin position="528"/>
        <end position="561"/>
    </location>
</feature>
<evidence type="ECO:0000256" key="7">
    <source>
        <dbReference type="ARBA" id="ARBA00022806"/>
    </source>
</evidence>
<dbReference type="CDD" id="cd17920">
    <property type="entry name" value="DEXHc_RecQ"/>
    <property type="match status" value="1"/>
</dbReference>
<dbReference type="SMART" id="SM00490">
    <property type="entry name" value="HELICc"/>
    <property type="match status" value="1"/>
</dbReference>
<proteinExistence type="inferred from homology"/>
<sequence length="664" mass="75233">MTSNEILKSVFGYEEFRSGQKEIIDEILAKKDCLGIMPTGAGKSICYQVPALQLPGITIVISPLISLMKDQVFALNQAGIHAAYINSSLTERQISMAFDNACRGQYKIIYIAPERLDTKRFFELIHAVDISMVAVDEAHCISQWGQDFRPAYLNIVKFVNMLERRPVIAAFTATATKEVKEDIIKILGLNNPQVFITSFDRPNLYFRVKHVTSKPVEALRYCSEHRDECGIVYCATRKNVDEICDLLNSKGIPATRYHAGLTNKERSKNQDDFIYDRVKVVVATNAFGMGIDKSDVRYVLHYNMPQSMENYYQEAGRAGRDGEESECLLLYNPQDIIINRFLIENKEAKDDIDIETQKEIARRDSKRLQVMIDYCNTTACLRTFILQYFGEQADYKDSRANSMTACGHCCNCCNEVDFVDVTNEASKLVDCVYELGERFGQGMVISVLRGDDNDRIIRMGLNELSSFASLASLSERSLKDIINELIRQEVLVKTTGQYPLLQMGPRRKVFDNGDIKISIRDEGKDSKFKRELTRSRKRSLSSMSESDFLGGRAGTRGGKRGPVGISRDYYTSASKINLSPEAEELLANLKEVRKSIAAREKMPAYIIFGDKTLMQMCIYRPTSYEEMLGISGVGENKNKKYGLEFAREIAKFDGKKIDDSDWDL</sequence>
<dbReference type="PROSITE" id="PS51192">
    <property type="entry name" value="HELICASE_ATP_BIND_1"/>
    <property type="match status" value="1"/>
</dbReference>
<evidence type="ECO:0000256" key="15">
    <source>
        <dbReference type="SAM" id="MobiDB-lite"/>
    </source>
</evidence>
<dbReference type="InterPro" id="IPR032284">
    <property type="entry name" value="RecQ_Zn-bd"/>
</dbReference>
<dbReference type="InterPro" id="IPR014001">
    <property type="entry name" value="Helicase_ATP-bd"/>
</dbReference>
<comment type="cofactor">
    <cofactor evidence="2">
        <name>Zn(2+)</name>
        <dbReference type="ChEBI" id="CHEBI:29105"/>
    </cofactor>
</comment>
<dbReference type="PANTHER" id="PTHR13710:SF105">
    <property type="entry name" value="ATP-DEPENDENT DNA HELICASE Q1"/>
    <property type="match status" value="1"/>
</dbReference>
<dbReference type="Proteomes" id="UP000187651">
    <property type="component" value="Unassembled WGS sequence"/>
</dbReference>
<keyword evidence="6" id="KW-0378">Hydrolase</keyword>
<dbReference type="FunFam" id="3.40.50.300:FF:000296">
    <property type="entry name" value="ATP-dependent DNA helicase RecQ"/>
    <property type="match status" value="1"/>
</dbReference>
<evidence type="ECO:0000256" key="12">
    <source>
        <dbReference type="ARBA" id="ARBA00034808"/>
    </source>
</evidence>
<feature type="domain" description="HRDC" evidence="16">
    <location>
        <begin position="579"/>
        <end position="659"/>
    </location>
</feature>
<dbReference type="GO" id="GO:0030894">
    <property type="term" value="C:replisome"/>
    <property type="evidence" value="ECO:0007669"/>
    <property type="project" value="TreeGrafter"/>
</dbReference>
<dbReference type="GO" id="GO:0016787">
    <property type="term" value="F:hydrolase activity"/>
    <property type="evidence" value="ECO:0007669"/>
    <property type="project" value="UniProtKB-KW"/>
</dbReference>
<dbReference type="SUPFAM" id="SSF46785">
    <property type="entry name" value="Winged helix' DNA-binding domain"/>
    <property type="match status" value="1"/>
</dbReference>
<evidence type="ECO:0000256" key="14">
    <source>
        <dbReference type="ARBA" id="ARBA00044550"/>
    </source>
</evidence>
<evidence type="ECO:0000256" key="11">
    <source>
        <dbReference type="ARBA" id="ARBA00034617"/>
    </source>
</evidence>
<evidence type="ECO:0000259" key="16">
    <source>
        <dbReference type="PROSITE" id="PS50967"/>
    </source>
</evidence>
<dbReference type="Pfam" id="PF00271">
    <property type="entry name" value="Helicase_C"/>
    <property type="match status" value="1"/>
</dbReference>
<comment type="catalytic activity">
    <reaction evidence="11">
        <text>Couples ATP hydrolysis with the unwinding of duplex DNA by translocating in the 3'-5' direction.</text>
        <dbReference type="EC" id="5.6.2.4"/>
    </reaction>
</comment>
<dbReference type="GO" id="GO:0009378">
    <property type="term" value="F:four-way junction helicase activity"/>
    <property type="evidence" value="ECO:0007669"/>
    <property type="project" value="TreeGrafter"/>
</dbReference>
<dbReference type="GO" id="GO:0006310">
    <property type="term" value="P:DNA recombination"/>
    <property type="evidence" value="ECO:0007669"/>
    <property type="project" value="InterPro"/>
</dbReference>
<dbReference type="InterPro" id="IPR011545">
    <property type="entry name" value="DEAD/DEAH_box_helicase_dom"/>
</dbReference>
<feature type="domain" description="Helicase C-terminal" evidence="18">
    <location>
        <begin position="214"/>
        <end position="360"/>
    </location>
</feature>
<dbReference type="AlphaFoldDB" id="A0A1G9T8M6"/>
<dbReference type="GO" id="GO:0046872">
    <property type="term" value="F:metal ion binding"/>
    <property type="evidence" value="ECO:0007669"/>
    <property type="project" value="UniProtKB-KW"/>
</dbReference>
<name>A0A1G9T8M6_9FIRM</name>
<protein>
    <recommendedName>
        <fullName evidence="13">ATP-dependent DNA helicase RecQ</fullName>
        <ecNumber evidence="12">5.6.2.4</ecNumber>
    </recommendedName>
    <alternativeName>
        <fullName evidence="14">DNA 3'-5' helicase RecQ</fullName>
    </alternativeName>
</protein>
<dbReference type="InterPro" id="IPR002121">
    <property type="entry name" value="HRDC_dom"/>
</dbReference>
<dbReference type="Pfam" id="PF00570">
    <property type="entry name" value="HRDC"/>
    <property type="match status" value="1"/>
</dbReference>
<dbReference type="GO" id="GO:0006281">
    <property type="term" value="P:DNA repair"/>
    <property type="evidence" value="ECO:0007669"/>
    <property type="project" value="InterPro"/>
</dbReference>
<keyword evidence="10" id="KW-0413">Isomerase</keyword>
<dbReference type="RefSeq" id="WP_074520537.1">
    <property type="nucleotide sequence ID" value="NZ_FNHZ01000001.1"/>
</dbReference>
<accession>A0A1G9T8M6</accession>
<dbReference type="NCBIfam" id="TIGR00614">
    <property type="entry name" value="recQ_fam"/>
    <property type="match status" value="1"/>
</dbReference>
<evidence type="ECO:0000256" key="8">
    <source>
        <dbReference type="ARBA" id="ARBA00022840"/>
    </source>
</evidence>
<evidence type="ECO:0000259" key="17">
    <source>
        <dbReference type="PROSITE" id="PS51192"/>
    </source>
</evidence>
<gene>
    <name evidence="19" type="ORF">SAMN05216544_0236</name>
</gene>
<dbReference type="InterPro" id="IPR044876">
    <property type="entry name" value="HRDC_dom_sf"/>
</dbReference>
<dbReference type="PROSITE" id="PS51194">
    <property type="entry name" value="HELICASE_CTER"/>
    <property type="match status" value="1"/>
</dbReference>
<keyword evidence="7 19" id="KW-0347">Helicase</keyword>
<dbReference type="PANTHER" id="PTHR13710">
    <property type="entry name" value="DNA HELICASE RECQ FAMILY MEMBER"/>
    <property type="match status" value="1"/>
</dbReference>
<evidence type="ECO:0000256" key="6">
    <source>
        <dbReference type="ARBA" id="ARBA00022801"/>
    </source>
</evidence>
<dbReference type="SMART" id="SM00956">
    <property type="entry name" value="RQC"/>
    <property type="match status" value="1"/>
</dbReference>
<dbReference type="Gene3D" id="1.10.10.10">
    <property type="entry name" value="Winged helix-like DNA-binding domain superfamily/Winged helix DNA-binding domain"/>
    <property type="match status" value="1"/>
</dbReference>
<evidence type="ECO:0000256" key="13">
    <source>
        <dbReference type="ARBA" id="ARBA00044535"/>
    </source>
</evidence>
<dbReference type="GO" id="GO:0006260">
    <property type="term" value="P:DNA replication"/>
    <property type="evidence" value="ECO:0007669"/>
    <property type="project" value="InterPro"/>
</dbReference>
<dbReference type="EMBL" id="FNHZ01000001">
    <property type="protein sequence ID" value="SDM43435.1"/>
    <property type="molecule type" value="Genomic_DNA"/>
</dbReference>
<dbReference type="GO" id="GO:0043590">
    <property type="term" value="C:bacterial nucleoid"/>
    <property type="evidence" value="ECO:0007669"/>
    <property type="project" value="TreeGrafter"/>
</dbReference>
<dbReference type="Pfam" id="PF09382">
    <property type="entry name" value="RQC"/>
    <property type="match status" value="1"/>
</dbReference>
<dbReference type="OrthoDB" id="9763310at2"/>
<dbReference type="InterPro" id="IPR001650">
    <property type="entry name" value="Helicase_C-like"/>
</dbReference>
<keyword evidence="8" id="KW-0067">ATP-binding</keyword>
<dbReference type="InterPro" id="IPR036390">
    <property type="entry name" value="WH_DNA-bd_sf"/>
</dbReference>
<dbReference type="InterPro" id="IPR004589">
    <property type="entry name" value="DNA_helicase_ATP-dep_RecQ"/>
</dbReference>
<dbReference type="InterPro" id="IPR018982">
    <property type="entry name" value="RQC_domain"/>
</dbReference>
<evidence type="ECO:0000256" key="5">
    <source>
        <dbReference type="ARBA" id="ARBA00022741"/>
    </source>
</evidence>
<dbReference type="Gene3D" id="1.10.150.80">
    <property type="entry name" value="HRDC domain"/>
    <property type="match status" value="1"/>
</dbReference>
<feature type="domain" description="Helicase ATP-binding" evidence="17">
    <location>
        <begin position="24"/>
        <end position="193"/>
    </location>
</feature>
<dbReference type="PROSITE" id="PS50967">
    <property type="entry name" value="HRDC"/>
    <property type="match status" value="1"/>
</dbReference>
<keyword evidence="20" id="KW-1185">Reference proteome</keyword>
<dbReference type="Pfam" id="PF16124">
    <property type="entry name" value="RecQ_Zn_bind"/>
    <property type="match status" value="1"/>
</dbReference>
<evidence type="ECO:0000256" key="9">
    <source>
        <dbReference type="ARBA" id="ARBA00023125"/>
    </source>
</evidence>
<dbReference type="SUPFAM" id="SSF47819">
    <property type="entry name" value="HRDC-like"/>
    <property type="match status" value="1"/>
</dbReference>
<dbReference type="SUPFAM" id="SSF52540">
    <property type="entry name" value="P-loop containing nucleoside triphosphate hydrolases"/>
    <property type="match status" value="1"/>
</dbReference>
<evidence type="ECO:0000256" key="1">
    <source>
        <dbReference type="ARBA" id="ARBA00001946"/>
    </source>
</evidence>
<dbReference type="Gene3D" id="3.40.50.300">
    <property type="entry name" value="P-loop containing nucleotide triphosphate hydrolases"/>
    <property type="match status" value="2"/>
</dbReference>